<name>A0A918RFJ4_9GAMM</name>
<keyword evidence="3" id="KW-1185">Reference proteome</keyword>
<gene>
    <name evidence="2" type="ORF">GCM10008090_01510</name>
</gene>
<reference evidence="2" key="2">
    <citation type="submission" date="2020-09" db="EMBL/GenBank/DDBJ databases">
        <authorList>
            <person name="Sun Q."/>
            <person name="Kim S."/>
        </authorList>
    </citation>
    <scope>NUCLEOTIDE SEQUENCE</scope>
    <source>
        <strain evidence="2">KCTC 12711</strain>
    </source>
</reference>
<dbReference type="InterPro" id="IPR038309">
    <property type="entry name" value="Rsd/AlgQ_sf"/>
</dbReference>
<dbReference type="Gene3D" id="1.20.120.1370">
    <property type="entry name" value="Regulator of RNA polymerase sigma(70) subunit, domain 4"/>
    <property type="match status" value="1"/>
</dbReference>
<feature type="domain" description="Hemerythrin-like" evidence="1">
    <location>
        <begin position="41"/>
        <end position="166"/>
    </location>
</feature>
<reference evidence="2" key="1">
    <citation type="journal article" date="2014" name="Int. J. Syst. Evol. Microbiol.">
        <title>Complete genome sequence of Corynebacterium casei LMG S-19264T (=DSM 44701T), isolated from a smear-ripened cheese.</title>
        <authorList>
            <consortium name="US DOE Joint Genome Institute (JGI-PGF)"/>
            <person name="Walter F."/>
            <person name="Albersmeier A."/>
            <person name="Kalinowski J."/>
            <person name="Ruckert C."/>
        </authorList>
    </citation>
    <scope>NUCLEOTIDE SEQUENCE</scope>
    <source>
        <strain evidence="2">KCTC 12711</strain>
    </source>
</reference>
<dbReference type="Proteomes" id="UP000614811">
    <property type="component" value="Unassembled WGS sequence"/>
</dbReference>
<evidence type="ECO:0000313" key="2">
    <source>
        <dbReference type="EMBL" id="GGZ96962.1"/>
    </source>
</evidence>
<dbReference type="InterPro" id="IPR012312">
    <property type="entry name" value="Hemerythrin-like"/>
</dbReference>
<evidence type="ECO:0000313" key="3">
    <source>
        <dbReference type="Proteomes" id="UP000614811"/>
    </source>
</evidence>
<comment type="caution">
    <text evidence="2">The sequence shown here is derived from an EMBL/GenBank/DDBJ whole genome shotgun (WGS) entry which is preliminary data.</text>
</comment>
<organism evidence="2 3">
    <name type="scientific">Arenicella chitinivorans</name>
    <dbReference type="NCBI Taxonomy" id="1329800"/>
    <lineage>
        <taxon>Bacteria</taxon>
        <taxon>Pseudomonadati</taxon>
        <taxon>Pseudomonadota</taxon>
        <taxon>Gammaproteobacteria</taxon>
        <taxon>Arenicellales</taxon>
        <taxon>Arenicellaceae</taxon>
        <taxon>Arenicella</taxon>
    </lineage>
</organism>
<evidence type="ECO:0000259" key="1">
    <source>
        <dbReference type="Pfam" id="PF01814"/>
    </source>
</evidence>
<dbReference type="EMBL" id="BMXA01000001">
    <property type="protein sequence ID" value="GGZ96962.1"/>
    <property type="molecule type" value="Genomic_DNA"/>
</dbReference>
<proteinExistence type="predicted"/>
<dbReference type="Pfam" id="PF01814">
    <property type="entry name" value="Hemerythrin"/>
    <property type="match status" value="1"/>
</dbReference>
<sequence length="171" mass="19688">MFDKLLDRLAPEKIKGAAPTTADKSQENFAPNTRIAYKSTLVPTLEQEHKELMAVYWKALAAAQNHKTELTRKLLLKFKEQFVDHLLKENTSLYIYLRKTAKKPSAKQAVTSVKSEMDKIARSIMRFLEEATKADAVYDVVFVDRLTQMGEALTQRIEKEEAYVYPNYRPS</sequence>
<dbReference type="AlphaFoldDB" id="A0A918RFJ4"/>
<protein>
    <recommendedName>
        <fullName evidence="1">Hemerythrin-like domain-containing protein</fullName>
    </recommendedName>
</protein>
<accession>A0A918RFJ4</accession>
<dbReference type="RefSeq" id="WP_189398098.1">
    <property type="nucleotide sequence ID" value="NZ_BMXA01000001.1"/>
</dbReference>